<evidence type="ECO:0000256" key="11">
    <source>
        <dbReference type="ARBA" id="ARBA00022989"/>
    </source>
</evidence>
<protein>
    <recommendedName>
        <fullName evidence="3">histidine kinase</fullName>
        <ecNumber evidence="3">2.7.13.3</ecNumber>
    </recommendedName>
</protein>
<feature type="transmembrane region" description="Helical" evidence="14">
    <location>
        <begin position="353"/>
        <end position="380"/>
    </location>
</feature>
<keyword evidence="8" id="KW-0547">Nucleotide-binding</keyword>
<evidence type="ECO:0000256" key="6">
    <source>
        <dbReference type="ARBA" id="ARBA00022679"/>
    </source>
</evidence>
<dbReference type="InterPro" id="IPR050398">
    <property type="entry name" value="HssS/ArlS-like"/>
</dbReference>
<evidence type="ECO:0000256" key="5">
    <source>
        <dbReference type="ARBA" id="ARBA00022553"/>
    </source>
</evidence>
<feature type="transmembrane region" description="Helical" evidence="14">
    <location>
        <begin position="273"/>
        <end position="297"/>
    </location>
</feature>
<dbReference type="SMART" id="SM00388">
    <property type="entry name" value="HisKA"/>
    <property type="match status" value="1"/>
</dbReference>
<dbReference type="PROSITE" id="PS50109">
    <property type="entry name" value="HIS_KIN"/>
    <property type="match status" value="1"/>
</dbReference>
<evidence type="ECO:0000313" key="17">
    <source>
        <dbReference type="EMBL" id="MFD0751930.1"/>
    </source>
</evidence>
<dbReference type="Gene3D" id="3.30.565.10">
    <property type="entry name" value="Histidine kinase-like ATPase, C-terminal domain"/>
    <property type="match status" value="1"/>
</dbReference>
<evidence type="ECO:0000256" key="14">
    <source>
        <dbReference type="SAM" id="Phobius"/>
    </source>
</evidence>
<evidence type="ECO:0000256" key="2">
    <source>
        <dbReference type="ARBA" id="ARBA00004651"/>
    </source>
</evidence>
<gene>
    <name evidence="17" type="ORF">ACFQZS_17385</name>
</gene>
<dbReference type="RefSeq" id="WP_377102243.1">
    <property type="nucleotide sequence ID" value="NZ_JBHTHU010000021.1"/>
</dbReference>
<dbReference type="InterPro" id="IPR036890">
    <property type="entry name" value="HATPase_C_sf"/>
</dbReference>
<keyword evidence="7 14" id="KW-0812">Transmembrane</keyword>
<dbReference type="SUPFAM" id="SSF55874">
    <property type="entry name" value="ATPase domain of HSP90 chaperone/DNA topoisomerase II/histidine kinase"/>
    <property type="match status" value="1"/>
</dbReference>
<keyword evidence="11 14" id="KW-1133">Transmembrane helix</keyword>
<dbReference type="InterPro" id="IPR004358">
    <property type="entry name" value="Sig_transdc_His_kin-like_C"/>
</dbReference>
<evidence type="ECO:0000256" key="7">
    <source>
        <dbReference type="ARBA" id="ARBA00022692"/>
    </source>
</evidence>
<dbReference type="CDD" id="cd00082">
    <property type="entry name" value="HisKA"/>
    <property type="match status" value="1"/>
</dbReference>
<evidence type="ECO:0000313" key="18">
    <source>
        <dbReference type="Proteomes" id="UP001596958"/>
    </source>
</evidence>
<dbReference type="EC" id="2.7.13.3" evidence="3"/>
<dbReference type="SUPFAM" id="SSF47384">
    <property type="entry name" value="Homodimeric domain of signal transducing histidine kinase"/>
    <property type="match status" value="1"/>
</dbReference>
<dbReference type="PANTHER" id="PTHR45528:SF1">
    <property type="entry name" value="SENSOR HISTIDINE KINASE CPXA"/>
    <property type="match status" value="1"/>
</dbReference>
<feature type="transmembrane region" description="Helical" evidence="14">
    <location>
        <begin position="440"/>
        <end position="461"/>
    </location>
</feature>
<evidence type="ECO:0000259" key="15">
    <source>
        <dbReference type="PROSITE" id="PS50109"/>
    </source>
</evidence>
<dbReference type="PANTHER" id="PTHR45528">
    <property type="entry name" value="SENSOR HISTIDINE KINASE CPXA"/>
    <property type="match status" value="1"/>
</dbReference>
<keyword evidence="5" id="KW-0597">Phosphoprotein</keyword>
<feature type="transmembrane region" description="Helical" evidence="14">
    <location>
        <begin position="309"/>
        <end position="333"/>
    </location>
</feature>
<name>A0ABW2Z260_9SPHI</name>
<proteinExistence type="predicted"/>
<dbReference type="Gene3D" id="6.10.340.10">
    <property type="match status" value="1"/>
</dbReference>
<feature type="domain" description="HAMP" evidence="16">
    <location>
        <begin position="958"/>
        <end position="1010"/>
    </location>
</feature>
<organism evidence="17 18">
    <name type="scientific">Mucilaginibacter calamicampi</name>
    <dbReference type="NCBI Taxonomy" id="1302352"/>
    <lineage>
        <taxon>Bacteria</taxon>
        <taxon>Pseudomonadati</taxon>
        <taxon>Bacteroidota</taxon>
        <taxon>Sphingobacteriia</taxon>
        <taxon>Sphingobacteriales</taxon>
        <taxon>Sphingobacteriaceae</taxon>
        <taxon>Mucilaginibacter</taxon>
    </lineage>
</organism>
<keyword evidence="9" id="KW-0418">Kinase</keyword>
<keyword evidence="13 14" id="KW-0472">Membrane</keyword>
<dbReference type="InterPro" id="IPR003661">
    <property type="entry name" value="HisK_dim/P_dom"/>
</dbReference>
<evidence type="ECO:0000256" key="1">
    <source>
        <dbReference type="ARBA" id="ARBA00000085"/>
    </source>
</evidence>
<feature type="domain" description="Histidine kinase" evidence="15">
    <location>
        <begin position="1027"/>
        <end position="1238"/>
    </location>
</feature>
<reference evidence="18" key="1">
    <citation type="journal article" date="2019" name="Int. J. Syst. Evol. Microbiol.">
        <title>The Global Catalogue of Microorganisms (GCM) 10K type strain sequencing project: providing services to taxonomists for standard genome sequencing and annotation.</title>
        <authorList>
            <consortium name="The Broad Institute Genomics Platform"/>
            <consortium name="The Broad Institute Genome Sequencing Center for Infectious Disease"/>
            <person name="Wu L."/>
            <person name="Ma J."/>
        </authorList>
    </citation>
    <scope>NUCLEOTIDE SEQUENCE [LARGE SCALE GENOMIC DNA]</scope>
    <source>
        <strain evidence="18">CCUG 63418</strain>
    </source>
</reference>
<comment type="catalytic activity">
    <reaction evidence="1">
        <text>ATP + protein L-histidine = ADP + protein N-phospho-L-histidine.</text>
        <dbReference type="EC" id="2.7.13.3"/>
    </reaction>
</comment>
<evidence type="ECO:0000256" key="12">
    <source>
        <dbReference type="ARBA" id="ARBA00023012"/>
    </source>
</evidence>
<evidence type="ECO:0000256" key="3">
    <source>
        <dbReference type="ARBA" id="ARBA00012438"/>
    </source>
</evidence>
<feature type="transmembrane region" description="Helical" evidence="14">
    <location>
        <begin position="933"/>
        <end position="957"/>
    </location>
</feature>
<dbReference type="Pfam" id="PF02518">
    <property type="entry name" value="HATPase_c"/>
    <property type="match status" value="1"/>
</dbReference>
<dbReference type="Pfam" id="PF00512">
    <property type="entry name" value="HisKA"/>
    <property type="match status" value="1"/>
</dbReference>
<keyword evidence="18" id="KW-1185">Reference proteome</keyword>
<evidence type="ECO:0000256" key="9">
    <source>
        <dbReference type="ARBA" id="ARBA00022777"/>
    </source>
</evidence>
<dbReference type="GO" id="GO:0005524">
    <property type="term" value="F:ATP binding"/>
    <property type="evidence" value="ECO:0007669"/>
    <property type="project" value="UniProtKB-KW"/>
</dbReference>
<dbReference type="PRINTS" id="PR00344">
    <property type="entry name" value="BCTRLSENSOR"/>
</dbReference>
<dbReference type="EMBL" id="JBHTHU010000021">
    <property type="protein sequence ID" value="MFD0751930.1"/>
    <property type="molecule type" value="Genomic_DNA"/>
</dbReference>
<dbReference type="PROSITE" id="PS50885">
    <property type="entry name" value="HAMP"/>
    <property type="match status" value="1"/>
</dbReference>
<accession>A0ABW2Z260</accession>
<keyword evidence="12" id="KW-0902">Two-component regulatory system</keyword>
<evidence type="ECO:0000259" key="16">
    <source>
        <dbReference type="PROSITE" id="PS50885"/>
    </source>
</evidence>
<dbReference type="InterPro" id="IPR003594">
    <property type="entry name" value="HATPase_dom"/>
</dbReference>
<dbReference type="CDD" id="cd00075">
    <property type="entry name" value="HATPase"/>
    <property type="match status" value="1"/>
</dbReference>
<dbReference type="Proteomes" id="UP001596958">
    <property type="component" value="Unassembled WGS sequence"/>
</dbReference>
<dbReference type="Gene3D" id="1.10.287.130">
    <property type="match status" value="1"/>
</dbReference>
<comment type="subcellular location">
    <subcellularLocation>
        <location evidence="2">Cell membrane</location>
        <topology evidence="2">Multi-pass membrane protein</topology>
    </subcellularLocation>
</comment>
<dbReference type="InterPro" id="IPR036097">
    <property type="entry name" value="HisK_dim/P_sf"/>
</dbReference>
<dbReference type="InterPro" id="IPR003660">
    <property type="entry name" value="HAMP_dom"/>
</dbReference>
<feature type="transmembrane region" description="Helical" evidence="14">
    <location>
        <begin position="229"/>
        <end position="253"/>
    </location>
</feature>
<feature type="transmembrane region" description="Helical" evidence="14">
    <location>
        <begin position="709"/>
        <end position="737"/>
    </location>
</feature>
<sequence>MLLLLAGSLLLTALIVHRTYTPDASMRESAKELESNLHKKEAYIYAFIGNKPDFNSLKNLGQNEKGGLKLINQFTTEKDIRFVTVKNGTVEFWSGVEVIPQKPSRIKEGVSFIKESNGYYEAIKKTEGNFSVLFFIPIKTTYEFQNRYLQNTFAPGLVDEKNIEIADFTDKNVYPVRNVNKVYLFSVKAKPGEVNSRLYYGEVVLWLLTFIVMSIFMQNTCNYLARTGFPVIALILLAVFIIGIRGVNLYYNWPNCTFNIGLFNPKLFSAGPVFPSIGDLCINILCLNWYVVFLYQLRHKLLKFIPDNFSSYALLTGCFTLLIITSTALYHLFYDLVIRSAISFDVSNVLNLSIFSVYGLLMLCFSFLIFSLLIEIAISICVQLPIPRKHQLIFLISGACVCTIAWALQYHQFTLFYFLWAGIAIARGYAHFYHQGKLNYRSLAVIIFICSFISALSLTKFEKEKEGITRRMLIKKLETPDDATADTLFRKIENKIVADPIVIDFFSASHPDNDHIKNYFQKRYFDDYLSKYDLTIHAYDTAGQPIDGDKSYPFETFTDLVQYSSFKVSNFFYRQQGIGVLDYFAILPIAKNGESIGVIVARLGANTFYSGDYFPALLAAGTFTGDNDFKNYSYALYSDNKLSSQSGPYVYNLKNDTLSGFNTGSSNENEQTTTSINNTWYNPIDSYSHFVYKPKARDLIVVSKEERPLFNIITSLTFFFIILLVFSLVVMLSVWAWTRVKFLTITNDKIKWGLRLNFDKVLYKTRIQLSMVSAVVITLLLVGAVTYASISTQYQSQQDKMIRDKIVRITSTIENALNDFVYNTNEEKQIALDGLAESYATDLTIFKQNGHVEVTTRPRIYEAGLVADRMDPRAFIHLNKLQRSEYINEETIGQLKYKAVYAPIRDNVKNETAAYLQLPYFANELDYRERIGALLNVMINIYAFIFIAIGFFAVIIARQITYPLNFIQQSLSKTIYGQKTEPIIWKRDDEIGTLISEYNKMIAALEQSAQKLAQSERESAWREMAKQVAHEIKNPLTPLKLGLQLLEKSWREKDARFDQKFERFSKSFVEQIESLASIASEFSAFAKMPDTRMSKFNIFDVLSQAVVIFKQMDNFTIGYSVPEEPFIVFADRDQLLRCFNNLLKNSIEATPPDRPGFVEINYETSDKNILFMIKDNGNGIPENMREKIFEPNFTTKSSGTGLGLAFVKNSIENAGGKVWFETKTGQGTTFYLNFPIAT</sequence>
<evidence type="ECO:0000256" key="4">
    <source>
        <dbReference type="ARBA" id="ARBA00022475"/>
    </source>
</evidence>
<evidence type="ECO:0000256" key="13">
    <source>
        <dbReference type="ARBA" id="ARBA00023136"/>
    </source>
</evidence>
<keyword evidence="6" id="KW-0808">Transferase</keyword>
<feature type="transmembrane region" description="Helical" evidence="14">
    <location>
        <begin position="392"/>
        <end position="420"/>
    </location>
</feature>
<feature type="transmembrane region" description="Helical" evidence="14">
    <location>
        <begin position="767"/>
        <end position="790"/>
    </location>
</feature>
<dbReference type="SMART" id="SM00387">
    <property type="entry name" value="HATPase_c"/>
    <property type="match status" value="1"/>
</dbReference>
<evidence type="ECO:0000256" key="8">
    <source>
        <dbReference type="ARBA" id="ARBA00022741"/>
    </source>
</evidence>
<comment type="caution">
    <text evidence="17">The sequence shown here is derived from an EMBL/GenBank/DDBJ whole genome shotgun (WGS) entry which is preliminary data.</text>
</comment>
<evidence type="ECO:0000256" key="10">
    <source>
        <dbReference type="ARBA" id="ARBA00022840"/>
    </source>
</evidence>
<dbReference type="InterPro" id="IPR005467">
    <property type="entry name" value="His_kinase_dom"/>
</dbReference>
<keyword evidence="10 17" id="KW-0067">ATP-binding</keyword>
<keyword evidence="4" id="KW-1003">Cell membrane</keyword>
<feature type="transmembrane region" description="Helical" evidence="14">
    <location>
        <begin position="198"/>
        <end position="217"/>
    </location>
</feature>